<evidence type="ECO:0000256" key="9">
    <source>
        <dbReference type="SAM" id="MobiDB-lite"/>
    </source>
</evidence>
<feature type="region of interest" description="Disordered" evidence="9">
    <location>
        <begin position="296"/>
        <end position="340"/>
    </location>
</feature>
<organism evidence="10 11">
    <name type="scientific">Lithospermum erythrorhizon</name>
    <name type="common">Purple gromwell</name>
    <name type="synonym">Lithospermum officinale var. erythrorhizon</name>
    <dbReference type="NCBI Taxonomy" id="34254"/>
    <lineage>
        <taxon>Eukaryota</taxon>
        <taxon>Viridiplantae</taxon>
        <taxon>Streptophyta</taxon>
        <taxon>Embryophyta</taxon>
        <taxon>Tracheophyta</taxon>
        <taxon>Spermatophyta</taxon>
        <taxon>Magnoliopsida</taxon>
        <taxon>eudicotyledons</taxon>
        <taxon>Gunneridae</taxon>
        <taxon>Pentapetalae</taxon>
        <taxon>asterids</taxon>
        <taxon>lamiids</taxon>
        <taxon>Boraginales</taxon>
        <taxon>Boraginaceae</taxon>
        <taxon>Boraginoideae</taxon>
        <taxon>Lithospermeae</taxon>
        <taxon>Lithospermum</taxon>
    </lineage>
</organism>
<evidence type="ECO:0000256" key="3">
    <source>
        <dbReference type="ARBA" id="ARBA00009947"/>
    </source>
</evidence>
<comment type="subcellular location">
    <subcellularLocation>
        <location evidence="2">Cytoplasm</location>
    </subcellularLocation>
    <subcellularLocation>
        <location evidence="1">Nucleus</location>
    </subcellularLocation>
</comment>
<evidence type="ECO:0000313" key="11">
    <source>
        <dbReference type="Proteomes" id="UP001454036"/>
    </source>
</evidence>
<dbReference type="Proteomes" id="UP001454036">
    <property type="component" value="Unassembled WGS sequence"/>
</dbReference>
<dbReference type="GO" id="GO:0042393">
    <property type="term" value="F:histone binding"/>
    <property type="evidence" value="ECO:0007669"/>
    <property type="project" value="UniProtKB-ARBA"/>
</dbReference>
<evidence type="ECO:0000313" key="10">
    <source>
        <dbReference type="EMBL" id="GAA0143415.1"/>
    </source>
</evidence>
<keyword evidence="11" id="KW-1185">Reference proteome</keyword>
<dbReference type="AlphaFoldDB" id="A0AAV3NVQ0"/>
<dbReference type="GO" id="GO:0006334">
    <property type="term" value="P:nucleosome assembly"/>
    <property type="evidence" value="ECO:0007669"/>
    <property type="project" value="InterPro"/>
</dbReference>
<dbReference type="FunFam" id="3.30.1120.90:FF:000005">
    <property type="entry name" value="Nucleosome assembly protein11"/>
    <property type="match status" value="1"/>
</dbReference>
<dbReference type="FunFam" id="1.20.5.1500:FF:000001">
    <property type="entry name" value="Nucleosome assembly protein 1-like 1"/>
    <property type="match status" value="1"/>
</dbReference>
<evidence type="ECO:0000256" key="7">
    <source>
        <dbReference type="ARBA" id="ARBA00056035"/>
    </source>
</evidence>
<evidence type="ECO:0000256" key="2">
    <source>
        <dbReference type="ARBA" id="ARBA00004496"/>
    </source>
</evidence>
<evidence type="ECO:0000256" key="5">
    <source>
        <dbReference type="ARBA" id="ARBA00023186"/>
    </source>
</evidence>
<gene>
    <name evidence="10" type="ORF">LIER_35739</name>
</gene>
<proteinExistence type="inferred from homology"/>
<evidence type="ECO:0000256" key="8">
    <source>
        <dbReference type="RuleBase" id="RU003876"/>
    </source>
</evidence>
<keyword evidence="4" id="KW-0963">Cytoplasm</keyword>
<evidence type="ECO:0000256" key="6">
    <source>
        <dbReference type="ARBA" id="ARBA00023242"/>
    </source>
</evidence>
<dbReference type="EMBL" id="BAABME010015876">
    <property type="protein sequence ID" value="GAA0143415.1"/>
    <property type="molecule type" value="Genomic_DNA"/>
</dbReference>
<dbReference type="Pfam" id="PF00956">
    <property type="entry name" value="NAP"/>
    <property type="match status" value="1"/>
</dbReference>
<dbReference type="Gene3D" id="3.30.1120.90">
    <property type="entry name" value="Nucleosome assembly protein"/>
    <property type="match status" value="1"/>
</dbReference>
<dbReference type="InterPro" id="IPR002164">
    <property type="entry name" value="NAP_family"/>
</dbReference>
<protein>
    <submittedName>
        <fullName evidence="10">Chromatin/chromatin-binding, or -regulatory protein</fullName>
    </submittedName>
</protein>
<dbReference type="InterPro" id="IPR037231">
    <property type="entry name" value="NAP-like_sf"/>
</dbReference>
<dbReference type="Gene3D" id="1.20.5.1500">
    <property type="match status" value="1"/>
</dbReference>
<evidence type="ECO:0000256" key="1">
    <source>
        <dbReference type="ARBA" id="ARBA00004123"/>
    </source>
</evidence>
<comment type="caution">
    <text evidence="10">The sequence shown here is derived from an EMBL/GenBank/DDBJ whole genome shotgun (WGS) entry which is preliminary data.</text>
</comment>
<dbReference type="SUPFAM" id="SSF143113">
    <property type="entry name" value="NAP-like"/>
    <property type="match status" value="1"/>
</dbReference>
<dbReference type="GO" id="GO:0005737">
    <property type="term" value="C:cytoplasm"/>
    <property type="evidence" value="ECO:0007669"/>
    <property type="project" value="UniProtKB-SubCell"/>
</dbReference>
<keyword evidence="5" id="KW-0143">Chaperone</keyword>
<dbReference type="PANTHER" id="PTHR11875">
    <property type="entry name" value="TESTIS-SPECIFIC Y-ENCODED PROTEIN"/>
    <property type="match status" value="1"/>
</dbReference>
<evidence type="ECO:0000256" key="4">
    <source>
        <dbReference type="ARBA" id="ARBA00022490"/>
    </source>
</evidence>
<feature type="compositionally biased region" description="Acidic residues" evidence="9">
    <location>
        <begin position="301"/>
        <end position="333"/>
    </location>
</feature>
<name>A0AAV3NVQ0_LITER</name>
<dbReference type="GO" id="GO:0005634">
    <property type="term" value="C:nucleus"/>
    <property type="evidence" value="ECO:0007669"/>
    <property type="project" value="UniProtKB-SubCell"/>
</dbReference>
<comment type="function">
    <text evidence="7">May modulate chromatin structure by regulation of nucleosome assembly/disassembly. Could function together with B-type cyclins in the regulation of microtubule dynamics.</text>
</comment>
<dbReference type="GO" id="GO:0000724">
    <property type="term" value="P:double-strand break repair via homologous recombination"/>
    <property type="evidence" value="ECO:0007669"/>
    <property type="project" value="UniProtKB-ARBA"/>
</dbReference>
<reference evidence="10 11" key="1">
    <citation type="submission" date="2024-01" db="EMBL/GenBank/DDBJ databases">
        <title>The complete chloroplast genome sequence of Lithospermum erythrorhizon: insights into the phylogenetic relationship among Boraginaceae species and the maternal lineages of purple gromwells.</title>
        <authorList>
            <person name="Okada T."/>
            <person name="Watanabe K."/>
        </authorList>
    </citation>
    <scope>NUCLEOTIDE SEQUENCE [LARGE SCALE GENOMIC DNA]</scope>
</reference>
<keyword evidence="6" id="KW-0539">Nucleus</keyword>
<accession>A0AAV3NVQ0</accession>
<sequence length="340" mass="39112">MSDHKEQSKNSDLASATGGLSIEDHQDLCNATKSKLQDLSGDYEDFLNTLSPDVRQRVIFLRKIQNQQDELEAKYFEQRAALEAKYQQLYEPLYLTRYEVVNGVTEVEGTTYESTTDEDTNNSAGKGVPHFWLTAMKNNEILSEEITERDEGALQFLKDIKWSRLEDSKGFKLEFLFDPNPYFKNSVLTKTYHMISEEEHILEKATGTEIEWLPGNNLTQKVLKKKPKNGSKASLPVTRVEVCASFFNFFYPPEVPEDENEIDEETVELLQSQMEQDYNIGSTIKERIIPHAVSWFTGEAASDDEEVTDADDEDEENNEEYDTEEDEENEESDEKTTKEV</sequence>
<comment type="similarity">
    <text evidence="3 8">Belongs to the nucleosome assembly protein (NAP) family.</text>
</comment>